<proteinExistence type="predicted"/>
<organism evidence="1 2">
    <name type="scientific">Hallerella succinigenes</name>
    <dbReference type="NCBI Taxonomy" id="1896222"/>
    <lineage>
        <taxon>Bacteria</taxon>
        <taxon>Pseudomonadati</taxon>
        <taxon>Fibrobacterota</taxon>
        <taxon>Fibrobacteria</taxon>
        <taxon>Fibrobacterales</taxon>
        <taxon>Fibrobacteraceae</taxon>
        <taxon>Hallerella</taxon>
    </lineage>
</organism>
<accession>A0A2M9A967</accession>
<name>A0A2M9A967_9BACT</name>
<dbReference type="AlphaFoldDB" id="A0A2M9A967"/>
<protein>
    <submittedName>
        <fullName evidence="1">Uncharacterized protein</fullName>
    </submittedName>
</protein>
<evidence type="ECO:0000313" key="2">
    <source>
        <dbReference type="Proteomes" id="UP000231134"/>
    </source>
</evidence>
<reference evidence="1 2" key="1">
    <citation type="submission" date="2017-11" db="EMBL/GenBank/DDBJ databases">
        <title>Animal gut microbial communities from fecal samples from Wisconsin, USA.</title>
        <authorList>
            <person name="Neumann A."/>
        </authorList>
    </citation>
    <scope>NUCLEOTIDE SEQUENCE [LARGE SCALE GENOMIC DNA]</scope>
    <source>
        <strain evidence="1 2">UWS3</strain>
    </source>
</reference>
<comment type="caution">
    <text evidence="1">The sequence shown here is derived from an EMBL/GenBank/DDBJ whole genome shotgun (WGS) entry which is preliminary data.</text>
</comment>
<gene>
    <name evidence="1" type="ORF">BGX16_2247</name>
</gene>
<keyword evidence="2" id="KW-1185">Reference proteome</keyword>
<dbReference type="Proteomes" id="UP000231134">
    <property type="component" value="Unassembled WGS sequence"/>
</dbReference>
<dbReference type="RefSeq" id="WP_157798001.1">
    <property type="nucleotide sequence ID" value="NZ_JAQXKX010000014.1"/>
</dbReference>
<dbReference type="EMBL" id="PGEX01000001">
    <property type="protein sequence ID" value="PJJ42228.1"/>
    <property type="molecule type" value="Genomic_DNA"/>
</dbReference>
<sequence>MKFRIWMYCAWVFAILVAVLLAFAIVLVLNPSLADQIAEALGPVKLSSLVRILY</sequence>
<evidence type="ECO:0000313" key="1">
    <source>
        <dbReference type="EMBL" id="PJJ42228.1"/>
    </source>
</evidence>